<dbReference type="SMART" id="SM00267">
    <property type="entry name" value="GGDEF"/>
    <property type="match status" value="1"/>
</dbReference>
<keyword evidence="1" id="KW-0812">Transmembrane</keyword>
<dbReference type="PANTHER" id="PTHR33121:SF79">
    <property type="entry name" value="CYCLIC DI-GMP PHOSPHODIESTERASE PDED-RELATED"/>
    <property type="match status" value="1"/>
</dbReference>
<accession>A0A7Z1AFW2</accession>
<comment type="caution">
    <text evidence="4">The sequence shown here is derived from an EMBL/GenBank/DDBJ whole genome shotgun (WGS) entry which is preliminary data.</text>
</comment>
<dbReference type="InterPro" id="IPR029787">
    <property type="entry name" value="Nucleotide_cyclase"/>
</dbReference>
<dbReference type="PANTHER" id="PTHR33121">
    <property type="entry name" value="CYCLIC DI-GMP PHOSPHODIESTERASE PDEF"/>
    <property type="match status" value="1"/>
</dbReference>
<keyword evidence="1" id="KW-0472">Membrane</keyword>
<dbReference type="PROSITE" id="PS50883">
    <property type="entry name" value="EAL"/>
    <property type="match status" value="1"/>
</dbReference>
<feature type="domain" description="EAL" evidence="2">
    <location>
        <begin position="423"/>
        <end position="677"/>
    </location>
</feature>
<evidence type="ECO:0000259" key="2">
    <source>
        <dbReference type="PROSITE" id="PS50883"/>
    </source>
</evidence>
<dbReference type="NCBIfam" id="TIGR00254">
    <property type="entry name" value="GGDEF"/>
    <property type="match status" value="1"/>
</dbReference>
<dbReference type="CDD" id="cd01949">
    <property type="entry name" value="GGDEF"/>
    <property type="match status" value="1"/>
</dbReference>
<dbReference type="InterPro" id="IPR043128">
    <property type="entry name" value="Rev_trsase/Diguanyl_cyclase"/>
</dbReference>
<dbReference type="InterPro" id="IPR050706">
    <property type="entry name" value="Cyclic-di-GMP_PDE-like"/>
</dbReference>
<dbReference type="PROSITE" id="PS50887">
    <property type="entry name" value="GGDEF"/>
    <property type="match status" value="1"/>
</dbReference>
<dbReference type="CDD" id="cd01948">
    <property type="entry name" value="EAL"/>
    <property type="match status" value="1"/>
</dbReference>
<dbReference type="SUPFAM" id="SSF141868">
    <property type="entry name" value="EAL domain-like"/>
    <property type="match status" value="1"/>
</dbReference>
<keyword evidence="1" id="KW-1133">Transmembrane helix</keyword>
<keyword evidence="5" id="KW-1185">Reference proteome</keyword>
<dbReference type="InterPro" id="IPR035919">
    <property type="entry name" value="EAL_sf"/>
</dbReference>
<dbReference type="Pfam" id="PF00563">
    <property type="entry name" value="EAL"/>
    <property type="match status" value="1"/>
</dbReference>
<evidence type="ECO:0000313" key="5">
    <source>
        <dbReference type="Proteomes" id="UP000094769"/>
    </source>
</evidence>
<dbReference type="AlphaFoldDB" id="A0A7Z1AFW2"/>
<evidence type="ECO:0000259" key="3">
    <source>
        <dbReference type="PROSITE" id="PS50887"/>
    </source>
</evidence>
<organism evidence="4 5">
    <name type="scientific">Candidatus Thiodiazotropha endolucinida</name>
    <dbReference type="NCBI Taxonomy" id="1655433"/>
    <lineage>
        <taxon>Bacteria</taxon>
        <taxon>Pseudomonadati</taxon>
        <taxon>Pseudomonadota</taxon>
        <taxon>Gammaproteobacteria</taxon>
        <taxon>Chromatiales</taxon>
        <taxon>Sedimenticolaceae</taxon>
        <taxon>Candidatus Thiodiazotropha</taxon>
    </lineage>
</organism>
<sequence>MHRWEAAFKLIQDKGRQEDKSEIEQIVASFHDIVGYDRGPGPIFFNGELIFERDKLKTKKNNTLFAKNTFYYADKQRWVTPFCYRYKEGDFGCFVVDFVKLSRSLDEITSKRGMIHVIATLDYWVMYNSLVTTNKNVQWYGENLKSSALNNLLQRHSRSVKESIGISLDELFASGGSHIYQQDVRTGEHMLVIMSGMPNYNIFLGSGYRYSDIWQHFLDYIYGMALLILAFNVVLFMLFRRYDNLNEKHNKELEYRSMHDDLTGLLTRRASESIFIDEEPLLGSHIMVALSIDQFHLINERYGHSVGDSLLRIAARDLMAHCGSGCHLLRDNGPDFILISPGRDAEKSMNWIDAFTEAMERPKQVEDVVLKLTVNAGIYTADLSEISYREALKRVDLALWKAKTEHSRSYVYTEITHQQVIQRSLIREQLEYGIENREFYVVYQPQIDTQTGLIVGVEALARWNSPVLGNIPPNLFIDIAEESGMIVDLGGLITLTALEQMVDVMAETREVFGLSINFSLYQLLNTDVLRELDSMVETSGFPKQHLTLEITESIYAGDVEVIRNILDELHTRNHKISLDDFGTGYSSLSMLSKLPVDEVKIDKLFIDGIHQSEADNMLVKNIIAIANTLDIKIVAEGVEFGGQAEILREDNCHIIQGYLYSKPLNTEELKRFINNNRKST</sequence>
<proteinExistence type="predicted"/>
<dbReference type="Gene3D" id="3.30.70.270">
    <property type="match status" value="1"/>
</dbReference>
<name>A0A7Z1AFW2_9GAMM</name>
<dbReference type="EMBL" id="MARB01000011">
    <property type="protein sequence ID" value="ODJ87474.1"/>
    <property type="molecule type" value="Genomic_DNA"/>
</dbReference>
<reference evidence="4 5" key="1">
    <citation type="submission" date="2016-06" db="EMBL/GenBank/DDBJ databases">
        <title>Genome sequence of endosymbiont of Candidatus Endolucinida thiodiazotropha.</title>
        <authorList>
            <person name="Poehlein A."/>
            <person name="Koenig S."/>
            <person name="Heiden S.E."/>
            <person name="Thuermer A."/>
            <person name="Voget S."/>
            <person name="Daniel R."/>
            <person name="Markert S."/>
            <person name="Gros O."/>
            <person name="Schweder T."/>
        </authorList>
    </citation>
    <scope>NUCLEOTIDE SEQUENCE [LARGE SCALE GENOMIC DNA]</scope>
    <source>
        <strain evidence="4 5">COS</strain>
    </source>
</reference>
<dbReference type="InterPro" id="IPR000160">
    <property type="entry name" value="GGDEF_dom"/>
</dbReference>
<dbReference type="Pfam" id="PF00990">
    <property type="entry name" value="GGDEF"/>
    <property type="match status" value="1"/>
</dbReference>
<dbReference type="Proteomes" id="UP000094769">
    <property type="component" value="Unassembled WGS sequence"/>
</dbReference>
<dbReference type="RefSeq" id="WP_069124783.1">
    <property type="nucleotide sequence ID" value="NZ_MARB01000011.1"/>
</dbReference>
<dbReference type="GO" id="GO:0071111">
    <property type="term" value="F:cyclic-guanylate-specific phosphodiesterase activity"/>
    <property type="evidence" value="ECO:0007669"/>
    <property type="project" value="InterPro"/>
</dbReference>
<gene>
    <name evidence="4" type="primary">cph2_9</name>
    <name evidence="4" type="ORF">CODIS_21790</name>
</gene>
<dbReference type="Gene3D" id="3.20.20.450">
    <property type="entry name" value="EAL domain"/>
    <property type="match status" value="1"/>
</dbReference>
<dbReference type="SMART" id="SM00052">
    <property type="entry name" value="EAL"/>
    <property type="match status" value="1"/>
</dbReference>
<protein>
    <submittedName>
        <fullName evidence="4">Phytochrome-like protein cph2</fullName>
    </submittedName>
</protein>
<dbReference type="SUPFAM" id="SSF55073">
    <property type="entry name" value="Nucleotide cyclase"/>
    <property type="match status" value="1"/>
</dbReference>
<feature type="transmembrane region" description="Helical" evidence="1">
    <location>
        <begin position="220"/>
        <end position="239"/>
    </location>
</feature>
<evidence type="ECO:0000313" key="4">
    <source>
        <dbReference type="EMBL" id="ODJ87474.1"/>
    </source>
</evidence>
<feature type="domain" description="GGDEF" evidence="3">
    <location>
        <begin position="283"/>
        <end position="415"/>
    </location>
</feature>
<evidence type="ECO:0000256" key="1">
    <source>
        <dbReference type="SAM" id="Phobius"/>
    </source>
</evidence>
<dbReference type="InterPro" id="IPR001633">
    <property type="entry name" value="EAL_dom"/>
</dbReference>
<dbReference type="OrthoDB" id="9804951at2"/>